<dbReference type="RefSeq" id="WP_010668670.1">
    <property type="nucleotide sequence ID" value="NZ_AP023410.1"/>
</dbReference>
<accession>A0AB33IF12</accession>
<keyword evidence="2" id="KW-1185">Reference proteome</keyword>
<organism evidence="1 2">
    <name type="scientific">Acetobacter aceti NBRC 14818</name>
    <dbReference type="NCBI Taxonomy" id="887700"/>
    <lineage>
        <taxon>Bacteria</taxon>
        <taxon>Pseudomonadati</taxon>
        <taxon>Pseudomonadota</taxon>
        <taxon>Alphaproteobacteria</taxon>
        <taxon>Acetobacterales</taxon>
        <taxon>Acetobacteraceae</taxon>
        <taxon>Acetobacter</taxon>
        <taxon>Acetobacter subgen. Acetobacter</taxon>
    </lineage>
</organism>
<name>A0AB33IF12_ACEAC</name>
<sequence length="299" mass="33644">MPKLNADFVADWVAMLRSYLIDEQRWPAVEITALPDGDLPSHYFDAQRRRIASVPRTIEIGDSFVCPPDYEAGWTMLQEKVKKGEDINGHLSMGHISLLNHDGLLAEWGVHHFHLGTTFHPKNPAFADRTGPLVYAIVGNEAFYAINVYDHYSFENIDVLESIHRNWPEMISRYRAKGVTGGAWNKEQRRALRRKNANVSVTTSDGTVYMPIGGGVVASGINMEAIRLADYWFLKIRGFQSDFEKQLASILPTLTQNRYAGESTIEAELKSFSGENAQVFLPKYDVLAKVTLIQSARSP</sequence>
<gene>
    <name evidence="1" type="ORF">EMQ_2356</name>
</gene>
<evidence type="ECO:0000313" key="2">
    <source>
        <dbReference type="Proteomes" id="UP000516424"/>
    </source>
</evidence>
<dbReference type="Proteomes" id="UP000516424">
    <property type="component" value="Chromosome"/>
</dbReference>
<evidence type="ECO:0000313" key="1">
    <source>
        <dbReference type="EMBL" id="BCK76750.1"/>
    </source>
</evidence>
<protein>
    <submittedName>
        <fullName evidence="1">Uncharacterized protein</fullName>
    </submittedName>
</protein>
<dbReference type="AlphaFoldDB" id="A0AB33IF12"/>
<proteinExistence type="predicted"/>
<reference evidence="1 2" key="1">
    <citation type="journal article" date="2011" name="Microbiology">
        <title>Transcriptome response to different carbon sources in Acetobacter aceti.</title>
        <authorList>
            <person name="Sakurai K."/>
            <person name="Arai H."/>
            <person name="Ishii M."/>
            <person name="Igarashi Y."/>
        </authorList>
    </citation>
    <scope>NUCLEOTIDE SEQUENCE [LARGE SCALE GENOMIC DNA]</scope>
    <source>
        <strain evidence="1 2">NBRC 14818</strain>
    </source>
</reference>
<dbReference type="EMBL" id="AP023410">
    <property type="protein sequence ID" value="BCK76750.1"/>
    <property type="molecule type" value="Genomic_DNA"/>
</dbReference>